<dbReference type="AlphaFoldDB" id="A0A8S9L4W0"/>
<keyword evidence="1" id="KW-1133">Transmembrane helix</keyword>
<gene>
    <name evidence="2" type="ORF">F2Q70_00027362</name>
</gene>
<protein>
    <submittedName>
        <fullName evidence="2">Uncharacterized protein</fullName>
    </submittedName>
</protein>
<keyword evidence="1" id="KW-0812">Transmembrane</keyword>
<evidence type="ECO:0000313" key="2">
    <source>
        <dbReference type="EMBL" id="KAF2601785.1"/>
    </source>
</evidence>
<feature type="transmembrane region" description="Helical" evidence="1">
    <location>
        <begin position="101"/>
        <end position="124"/>
    </location>
</feature>
<organism evidence="2">
    <name type="scientific">Brassica cretica</name>
    <name type="common">Mustard</name>
    <dbReference type="NCBI Taxonomy" id="69181"/>
    <lineage>
        <taxon>Eukaryota</taxon>
        <taxon>Viridiplantae</taxon>
        <taxon>Streptophyta</taxon>
        <taxon>Embryophyta</taxon>
        <taxon>Tracheophyta</taxon>
        <taxon>Spermatophyta</taxon>
        <taxon>Magnoliopsida</taxon>
        <taxon>eudicotyledons</taxon>
        <taxon>Gunneridae</taxon>
        <taxon>Pentapetalae</taxon>
        <taxon>rosids</taxon>
        <taxon>malvids</taxon>
        <taxon>Brassicales</taxon>
        <taxon>Brassicaceae</taxon>
        <taxon>Brassiceae</taxon>
        <taxon>Brassica</taxon>
    </lineage>
</organism>
<reference evidence="2" key="1">
    <citation type="submission" date="2019-12" db="EMBL/GenBank/DDBJ databases">
        <title>Genome sequencing and annotation of Brassica cretica.</title>
        <authorList>
            <person name="Studholme D.J."/>
            <person name="Sarris P.F."/>
        </authorList>
    </citation>
    <scope>NUCLEOTIDE SEQUENCE</scope>
    <source>
        <strain evidence="2">PFS-102/07</strain>
        <tissue evidence="2">Leaf</tissue>
    </source>
</reference>
<proteinExistence type="predicted"/>
<sequence>MCREEVPTVIDNCFFFTDLKPGRSEPKSSVSVKWRQYMCVSRTEAISLVSYGSETIPVCLFLSQQTHESLYCIEANKYCHEIWGHEIWNVLSRDKFGVTSLLIKVLLLLSYCLSFLFTKVLHLFSTPILFTKVIQSLPSTPPIF</sequence>
<name>A0A8S9L4W0_BRACR</name>
<comment type="caution">
    <text evidence="2">The sequence shown here is derived from an EMBL/GenBank/DDBJ whole genome shotgun (WGS) entry which is preliminary data.</text>
</comment>
<dbReference type="EMBL" id="QGKY02000094">
    <property type="protein sequence ID" value="KAF2601785.1"/>
    <property type="molecule type" value="Genomic_DNA"/>
</dbReference>
<accession>A0A8S9L4W0</accession>
<keyword evidence="1" id="KW-0472">Membrane</keyword>
<evidence type="ECO:0000256" key="1">
    <source>
        <dbReference type="SAM" id="Phobius"/>
    </source>
</evidence>